<dbReference type="EMBL" id="JASCZI010241738">
    <property type="protein sequence ID" value="MED6206062.1"/>
    <property type="molecule type" value="Genomic_DNA"/>
</dbReference>
<dbReference type="Gene3D" id="3.30.160.60">
    <property type="entry name" value="Classic Zinc Finger"/>
    <property type="match status" value="1"/>
</dbReference>
<dbReference type="PANTHER" id="PTHR46353:SF21">
    <property type="entry name" value="C2H2-TYPE DOMAIN-CONTAINING PROTEIN"/>
    <property type="match status" value="1"/>
</dbReference>
<evidence type="ECO:0000256" key="1">
    <source>
        <dbReference type="PROSITE-ProRule" id="PRU00042"/>
    </source>
</evidence>
<evidence type="ECO:0000313" key="4">
    <source>
        <dbReference type="EMBL" id="MED6206062.1"/>
    </source>
</evidence>
<reference evidence="4 5" key="1">
    <citation type="journal article" date="2023" name="Plants (Basel)">
        <title>Bridging the Gap: Combining Genomics and Transcriptomics Approaches to Understand Stylosanthes scabra, an Orphan Legume from the Brazilian Caatinga.</title>
        <authorList>
            <person name="Ferreira-Neto J.R.C."/>
            <person name="da Silva M.D."/>
            <person name="Binneck E."/>
            <person name="de Melo N.F."/>
            <person name="da Silva R.H."/>
            <person name="de Melo A.L.T.M."/>
            <person name="Pandolfi V."/>
            <person name="Bustamante F.O."/>
            <person name="Brasileiro-Vidal A.C."/>
            <person name="Benko-Iseppon A.M."/>
        </authorList>
    </citation>
    <scope>NUCLEOTIDE SEQUENCE [LARGE SCALE GENOMIC DNA]</scope>
    <source>
        <tissue evidence="4">Leaves</tissue>
    </source>
</reference>
<comment type="caution">
    <text evidence="4">The sequence shown here is derived from an EMBL/GenBank/DDBJ whole genome shotgun (WGS) entry which is preliminary data.</text>
</comment>
<evidence type="ECO:0000256" key="2">
    <source>
        <dbReference type="SAM" id="MobiDB-lite"/>
    </source>
</evidence>
<dbReference type="PANTHER" id="PTHR46353">
    <property type="entry name" value="ZINC FINGER PROTEIN 5"/>
    <property type="match status" value="1"/>
</dbReference>
<accession>A0ABU6Y7P1</accession>
<dbReference type="InterPro" id="IPR044299">
    <property type="entry name" value="GIS3/ZFP5/ZFP6"/>
</dbReference>
<protein>
    <recommendedName>
        <fullName evidence="3">C2H2-type domain-containing protein</fullName>
    </recommendedName>
</protein>
<name>A0ABU6Y7P1_9FABA</name>
<keyword evidence="5" id="KW-1185">Reference proteome</keyword>
<dbReference type="PROSITE" id="PS50157">
    <property type="entry name" value="ZINC_FINGER_C2H2_2"/>
    <property type="match status" value="1"/>
</dbReference>
<organism evidence="4 5">
    <name type="scientific">Stylosanthes scabra</name>
    <dbReference type="NCBI Taxonomy" id="79078"/>
    <lineage>
        <taxon>Eukaryota</taxon>
        <taxon>Viridiplantae</taxon>
        <taxon>Streptophyta</taxon>
        <taxon>Embryophyta</taxon>
        <taxon>Tracheophyta</taxon>
        <taxon>Spermatophyta</taxon>
        <taxon>Magnoliopsida</taxon>
        <taxon>eudicotyledons</taxon>
        <taxon>Gunneridae</taxon>
        <taxon>Pentapetalae</taxon>
        <taxon>rosids</taxon>
        <taxon>fabids</taxon>
        <taxon>Fabales</taxon>
        <taxon>Fabaceae</taxon>
        <taxon>Papilionoideae</taxon>
        <taxon>50 kb inversion clade</taxon>
        <taxon>dalbergioids sensu lato</taxon>
        <taxon>Dalbergieae</taxon>
        <taxon>Pterocarpus clade</taxon>
        <taxon>Stylosanthes</taxon>
    </lineage>
</organism>
<feature type="domain" description="C2H2-type" evidence="3">
    <location>
        <begin position="54"/>
        <end position="81"/>
    </location>
</feature>
<dbReference type="InterPro" id="IPR013087">
    <property type="entry name" value="Znf_C2H2_type"/>
</dbReference>
<evidence type="ECO:0000313" key="5">
    <source>
        <dbReference type="Proteomes" id="UP001341840"/>
    </source>
</evidence>
<keyword evidence="1" id="KW-0479">Metal-binding</keyword>
<proteinExistence type="predicted"/>
<keyword evidence="1" id="KW-0863">Zinc-finger</keyword>
<dbReference type="InterPro" id="IPR036236">
    <property type="entry name" value="Znf_C2H2_sf"/>
</dbReference>
<feature type="region of interest" description="Disordered" evidence="2">
    <location>
        <begin position="1"/>
        <end position="44"/>
    </location>
</feature>
<gene>
    <name evidence="4" type="ORF">PIB30_023586</name>
</gene>
<keyword evidence="1" id="KW-0862">Zinc</keyword>
<evidence type="ECO:0000259" key="3">
    <source>
        <dbReference type="PROSITE" id="PS50157"/>
    </source>
</evidence>
<feature type="compositionally biased region" description="Low complexity" evidence="2">
    <location>
        <begin position="22"/>
        <end position="31"/>
    </location>
</feature>
<dbReference type="PROSITE" id="PS00028">
    <property type="entry name" value="ZINC_FINGER_C2H2_1"/>
    <property type="match status" value="1"/>
</dbReference>
<feature type="compositionally biased region" description="Polar residues" evidence="2">
    <location>
        <begin position="1"/>
        <end position="13"/>
    </location>
</feature>
<sequence length="175" mass="19644">MSTSENPSFQHHNPYSKDKVYSPSPSSSTTPRLFGFPLTTTSSSSSESMVSKRFKCDFCYREFTNSQALGGHQNAHKKERQRATLARFSQHSIPIGFFPSSSGSFIHSHESGTLHPVIPAKKLDHDDEKEDSLIPVVATMRTNEEGDGARQKVEPFFSEQVHRNKSDDVDLNLRL</sequence>
<dbReference type="Proteomes" id="UP001341840">
    <property type="component" value="Unassembled WGS sequence"/>
</dbReference>
<dbReference type="SUPFAM" id="SSF57667">
    <property type="entry name" value="beta-beta-alpha zinc fingers"/>
    <property type="match status" value="1"/>
</dbReference>